<evidence type="ECO:0000259" key="2">
    <source>
        <dbReference type="Pfam" id="PF03432"/>
    </source>
</evidence>
<dbReference type="RefSeq" id="WP_053968329.1">
    <property type="nucleotide sequence ID" value="NZ_LIUF01000003.1"/>
</dbReference>
<dbReference type="AlphaFoldDB" id="A0A0M9ALN4"/>
<dbReference type="Proteomes" id="UP000037729">
    <property type="component" value="Unassembled WGS sequence"/>
</dbReference>
<feature type="compositionally biased region" description="Basic and acidic residues" evidence="1">
    <location>
        <begin position="163"/>
        <end position="172"/>
    </location>
</feature>
<dbReference type="InterPro" id="IPR005094">
    <property type="entry name" value="Endonuclease_MobA/VirD2"/>
</dbReference>
<dbReference type="Pfam" id="PF03432">
    <property type="entry name" value="Relaxase"/>
    <property type="match status" value="1"/>
</dbReference>
<name>A0A0M9ALN4_9EURY</name>
<evidence type="ECO:0000313" key="3">
    <source>
        <dbReference type="EMBL" id="KOX93201.1"/>
    </source>
</evidence>
<sequence>MMLKTDYQEGGAGNLVDYIQRDREQDAGATVDLRNPAGRELSDPEVDQFVDKSREFGFQRHMIVSPDPTGQYSPEEVNANTREFMHSEFAQQPTTDYVYGVHRDTEFPHAHIAATGERAELEMDREDIRQLREQAATVYEEPSRTRDPTATARDAPENLGRVVDQEAREQYHEAELSLNLDAEKALKRASEKSQQKDVGQPTAEKERAESKPEPLSEGAAERAEEQAATEREPEVDLEREQEPEREVGWWQ</sequence>
<dbReference type="EMBL" id="LIUF01000003">
    <property type="protein sequence ID" value="KOX93201.1"/>
    <property type="molecule type" value="Genomic_DNA"/>
</dbReference>
<accession>A0A0M9ALN4</accession>
<feature type="compositionally biased region" description="Basic and acidic residues" evidence="1">
    <location>
        <begin position="185"/>
        <end position="195"/>
    </location>
</feature>
<organism evidence="3 4">
    <name type="scientific">Haloarcula rubripromontorii</name>
    <dbReference type="NCBI Taxonomy" id="1705562"/>
    <lineage>
        <taxon>Archaea</taxon>
        <taxon>Methanobacteriati</taxon>
        <taxon>Methanobacteriota</taxon>
        <taxon>Stenosarchaea group</taxon>
        <taxon>Halobacteria</taxon>
        <taxon>Halobacteriales</taxon>
        <taxon>Haloarculaceae</taxon>
        <taxon>Haloarcula</taxon>
    </lineage>
</organism>
<feature type="compositionally biased region" description="Basic and acidic residues" evidence="1">
    <location>
        <begin position="203"/>
        <end position="251"/>
    </location>
</feature>
<gene>
    <name evidence="3" type="ORF">AMS69_12255</name>
</gene>
<reference evidence="3 4" key="1">
    <citation type="submission" date="2015-08" db="EMBL/GenBank/DDBJ databases">
        <title>Genomes of Isolates from Cabo Rojo, PR.</title>
        <authorList>
            <person name="Sanchez-Nieves R.L."/>
            <person name="Montalvo-Rodriguez R."/>
        </authorList>
    </citation>
    <scope>NUCLEOTIDE SEQUENCE [LARGE SCALE GENOMIC DNA]</scope>
    <source>
        <strain evidence="3 4">SL3</strain>
    </source>
</reference>
<evidence type="ECO:0000256" key="1">
    <source>
        <dbReference type="SAM" id="MobiDB-lite"/>
    </source>
</evidence>
<proteinExistence type="predicted"/>
<protein>
    <submittedName>
        <fullName evidence="3">Relaxase</fullName>
    </submittedName>
</protein>
<comment type="caution">
    <text evidence="3">The sequence shown here is derived from an EMBL/GenBank/DDBJ whole genome shotgun (WGS) entry which is preliminary data.</text>
</comment>
<feature type="domain" description="MobA/VirD2-like nuclease" evidence="2">
    <location>
        <begin position="60"/>
        <end position="115"/>
    </location>
</feature>
<dbReference type="OrthoDB" id="219842at2157"/>
<evidence type="ECO:0000313" key="4">
    <source>
        <dbReference type="Proteomes" id="UP000037729"/>
    </source>
</evidence>
<feature type="region of interest" description="Disordered" evidence="1">
    <location>
        <begin position="135"/>
        <end position="172"/>
    </location>
</feature>
<dbReference type="STRING" id="1705562.AMS69_12255"/>
<keyword evidence="4" id="KW-1185">Reference proteome</keyword>
<dbReference type="PATRIC" id="fig|1705562.3.peg.654"/>
<feature type="region of interest" description="Disordered" evidence="1">
    <location>
        <begin position="185"/>
        <end position="251"/>
    </location>
</feature>